<accession>A0ABR3GNC7</accession>
<organism evidence="3 4">
    <name type="scientific">Discina gigas</name>
    <dbReference type="NCBI Taxonomy" id="1032678"/>
    <lineage>
        <taxon>Eukaryota</taxon>
        <taxon>Fungi</taxon>
        <taxon>Dikarya</taxon>
        <taxon>Ascomycota</taxon>
        <taxon>Pezizomycotina</taxon>
        <taxon>Pezizomycetes</taxon>
        <taxon>Pezizales</taxon>
        <taxon>Discinaceae</taxon>
        <taxon>Discina</taxon>
    </lineage>
</organism>
<feature type="region of interest" description="Disordered" evidence="2">
    <location>
        <begin position="1"/>
        <end position="123"/>
    </location>
</feature>
<feature type="compositionally biased region" description="Basic and acidic residues" evidence="2">
    <location>
        <begin position="16"/>
        <end position="28"/>
    </location>
</feature>
<feature type="compositionally biased region" description="Basic and acidic residues" evidence="2">
    <location>
        <begin position="239"/>
        <end position="254"/>
    </location>
</feature>
<proteinExistence type="predicted"/>
<keyword evidence="4" id="KW-1185">Reference proteome</keyword>
<evidence type="ECO:0000256" key="1">
    <source>
        <dbReference type="SAM" id="Coils"/>
    </source>
</evidence>
<dbReference type="Proteomes" id="UP001447188">
    <property type="component" value="Unassembled WGS sequence"/>
</dbReference>
<feature type="coiled-coil region" evidence="1">
    <location>
        <begin position="301"/>
        <end position="335"/>
    </location>
</feature>
<feature type="region of interest" description="Disordered" evidence="2">
    <location>
        <begin position="239"/>
        <end position="263"/>
    </location>
</feature>
<reference evidence="3 4" key="1">
    <citation type="submission" date="2024-02" db="EMBL/GenBank/DDBJ databases">
        <title>Discinaceae phylogenomics.</title>
        <authorList>
            <person name="Dirks A.C."/>
            <person name="James T.Y."/>
        </authorList>
    </citation>
    <scope>NUCLEOTIDE SEQUENCE [LARGE SCALE GENOMIC DNA]</scope>
    <source>
        <strain evidence="3 4">ACD0624</strain>
    </source>
</reference>
<gene>
    <name evidence="3" type="ORF">Q9L58_003899</name>
</gene>
<evidence type="ECO:0000256" key="2">
    <source>
        <dbReference type="SAM" id="MobiDB-lite"/>
    </source>
</evidence>
<sequence length="352" mass="39432">MSAEKRQRGRPAMFTDQERLQRKREMARLRQARKRARDRERQSLGRDSLGSGMELDPADIAEGRSESGDHSTLNQGTDDELDEDELVGKGPEMMGLGQSSRQRESGAGESPMISRGESRGRGIEVTPQPLVVSGIGPMQLHPDGMQGTATGTGVPTPNLINMHPEERISVYDHPRTPEDIVAEDDDVDEEGDNHAIIWPWLRRTARLIESSRGDRKMQEEIYTVLYTEEMARMLYDWESTRPERSQHQQSELKDGGLTGSGLGARSSLTPMPVAPLSFHGQDDGGFADEAVDELLGHLEERVQAIKKQKGLKAEVQSLKRDLVDKEKQLKEYNAIVDTERAAWQAERAEILR</sequence>
<dbReference type="EMBL" id="JBBBZM010000039">
    <property type="protein sequence ID" value="KAL0637076.1"/>
    <property type="molecule type" value="Genomic_DNA"/>
</dbReference>
<evidence type="ECO:0000313" key="4">
    <source>
        <dbReference type="Proteomes" id="UP001447188"/>
    </source>
</evidence>
<keyword evidence="1" id="KW-0175">Coiled coil</keyword>
<evidence type="ECO:0000313" key="3">
    <source>
        <dbReference type="EMBL" id="KAL0637076.1"/>
    </source>
</evidence>
<protein>
    <submittedName>
        <fullName evidence="3">Uncharacterized protein</fullName>
    </submittedName>
</protein>
<comment type="caution">
    <text evidence="3">The sequence shown here is derived from an EMBL/GenBank/DDBJ whole genome shotgun (WGS) entry which is preliminary data.</text>
</comment>
<name>A0ABR3GNC7_9PEZI</name>